<gene>
    <name evidence="1" type="ORF">ACFQJC_05145</name>
</gene>
<accession>A0ABD5ZC97</accession>
<evidence type="ECO:0000313" key="2">
    <source>
        <dbReference type="Proteomes" id="UP001596481"/>
    </source>
</evidence>
<dbReference type="EMBL" id="JBHTAA010000001">
    <property type="protein sequence ID" value="MFC7202890.1"/>
    <property type="molecule type" value="Genomic_DNA"/>
</dbReference>
<name>A0ABD5ZC97_9EURY</name>
<dbReference type="AlphaFoldDB" id="A0ABD5ZC97"/>
<proteinExistence type="predicted"/>
<comment type="caution">
    <text evidence="1">The sequence shown here is derived from an EMBL/GenBank/DDBJ whole genome shotgun (WGS) entry which is preliminary data.</text>
</comment>
<sequence>MKPRFINAPLTLFAGFPVGALPAKLRFADVPLAVLVVLPAVVCRPTFANLRFAQS</sequence>
<protein>
    <submittedName>
        <fullName evidence="1">Uncharacterized protein</fullName>
    </submittedName>
</protein>
<evidence type="ECO:0000313" key="1">
    <source>
        <dbReference type="EMBL" id="MFC7202890.1"/>
    </source>
</evidence>
<dbReference type="Proteomes" id="UP001596481">
    <property type="component" value="Unassembled WGS sequence"/>
</dbReference>
<reference evidence="1 2" key="1">
    <citation type="journal article" date="2019" name="Int. J. Syst. Evol. Microbiol.">
        <title>The Global Catalogue of Microorganisms (GCM) 10K type strain sequencing project: providing services to taxonomists for standard genome sequencing and annotation.</title>
        <authorList>
            <consortium name="The Broad Institute Genomics Platform"/>
            <consortium name="The Broad Institute Genome Sequencing Center for Infectious Disease"/>
            <person name="Wu L."/>
            <person name="Ma J."/>
        </authorList>
    </citation>
    <scope>NUCLEOTIDE SEQUENCE [LARGE SCALE GENOMIC DNA]</scope>
    <source>
        <strain evidence="1 2">DSM 29988</strain>
    </source>
</reference>
<organism evidence="1 2">
    <name type="scientific">Haloferax namakaokahaiae</name>
    <dbReference type="NCBI Taxonomy" id="1748331"/>
    <lineage>
        <taxon>Archaea</taxon>
        <taxon>Methanobacteriati</taxon>
        <taxon>Methanobacteriota</taxon>
        <taxon>Stenosarchaea group</taxon>
        <taxon>Halobacteria</taxon>
        <taxon>Halobacteriales</taxon>
        <taxon>Haloferacaceae</taxon>
        <taxon>Haloferax</taxon>
    </lineage>
</organism>
<keyword evidence="2" id="KW-1185">Reference proteome</keyword>